<evidence type="ECO:0000313" key="3">
    <source>
        <dbReference type="Proteomes" id="UP000230033"/>
    </source>
</evidence>
<name>A0A2H0WMP2_9BACT</name>
<feature type="domain" description="Glycosyl transferase family 1" evidence="1">
    <location>
        <begin position="190"/>
        <end position="346"/>
    </location>
</feature>
<dbReference type="SUPFAM" id="SSF53756">
    <property type="entry name" value="UDP-Glycosyltransferase/glycogen phosphorylase"/>
    <property type="match status" value="1"/>
</dbReference>
<reference evidence="3" key="1">
    <citation type="submission" date="2017-09" db="EMBL/GenBank/DDBJ databases">
        <title>Depth-based differentiation of microbial function through sediment-hosted aquifers and enrichment of novel symbionts in the deep terrestrial subsurface.</title>
        <authorList>
            <person name="Probst A.J."/>
            <person name="Ladd B."/>
            <person name="Jarett J.K."/>
            <person name="Geller-Mcgrath D.E."/>
            <person name="Sieber C.M.K."/>
            <person name="Emerson J.B."/>
            <person name="Anantharaman K."/>
            <person name="Thomas B.C."/>
            <person name="Malmstrom R."/>
            <person name="Stieglmeier M."/>
            <person name="Klingl A."/>
            <person name="Woyke T."/>
            <person name="Ryan C.M."/>
            <person name="Banfield J.F."/>
        </authorList>
    </citation>
    <scope>NUCLEOTIDE SEQUENCE [LARGE SCALE GENOMIC DNA]</scope>
</reference>
<dbReference type="PANTHER" id="PTHR45947">
    <property type="entry name" value="SULFOQUINOVOSYL TRANSFERASE SQD2"/>
    <property type="match status" value="1"/>
</dbReference>
<evidence type="ECO:0000313" key="2">
    <source>
        <dbReference type="EMBL" id="PIS13922.1"/>
    </source>
</evidence>
<protein>
    <submittedName>
        <fullName evidence="2">Glycosyltransferase family 4 protein</fullName>
    </submittedName>
</protein>
<dbReference type="InterPro" id="IPR050194">
    <property type="entry name" value="Glycosyltransferase_grp1"/>
</dbReference>
<keyword evidence="2" id="KW-0808">Transferase</keyword>
<proteinExistence type="predicted"/>
<accession>A0A2H0WMP2</accession>
<sequence>MKIALVHDYLKEYGGAEKVLEALHEIWPAAPIYTIFSRLDQNPLLAEKFKDAKIIQSWFGRLPLADKLMSPLRFLIPLIWGSLNFRNYDLVISSASWAIAKGFARGKTKEICYCHTPPRYLYGYETSRDWQRHWYGRLYALVVNHFMRLYDFKQAQKVTWFIANSREVQARIKKFYRCESIVIHPPVDADKLKVQSSKGKVKDYYLTGGRLEKSKNFDLVIKACNQLKAPLKIYGAGTQADYLRSIAGSSIEFLGVVDDKQRQKLMAECRAFIVAATDEDFGITPVEAMGAGRPVIAFRGGGYLETVVEGKTGEFFSESTVESLAAKLKNFDPSKYNKRDCLSQAAKFSQERFVAEIKKFVRNKL</sequence>
<dbReference type="Gene3D" id="3.40.50.2000">
    <property type="entry name" value="Glycogen Phosphorylase B"/>
    <property type="match status" value="2"/>
</dbReference>
<dbReference type="Pfam" id="PF00534">
    <property type="entry name" value="Glycos_transf_1"/>
    <property type="match status" value="1"/>
</dbReference>
<organism evidence="2 3">
    <name type="scientific">Candidatus Shapirobacteria bacterium CG09_land_8_20_14_0_10_47_13</name>
    <dbReference type="NCBI Taxonomy" id="1974481"/>
    <lineage>
        <taxon>Bacteria</taxon>
        <taxon>Candidatus Shapironibacteriota</taxon>
    </lineage>
</organism>
<gene>
    <name evidence="2" type="ORF">COT65_01625</name>
</gene>
<evidence type="ECO:0000259" key="1">
    <source>
        <dbReference type="Pfam" id="PF00534"/>
    </source>
</evidence>
<dbReference type="PANTHER" id="PTHR45947:SF3">
    <property type="entry name" value="SULFOQUINOVOSYL TRANSFERASE SQD2"/>
    <property type="match status" value="1"/>
</dbReference>
<dbReference type="AlphaFoldDB" id="A0A2H0WMP2"/>
<dbReference type="EMBL" id="PEZJ01000020">
    <property type="protein sequence ID" value="PIS13922.1"/>
    <property type="molecule type" value="Genomic_DNA"/>
</dbReference>
<dbReference type="InterPro" id="IPR001296">
    <property type="entry name" value="Glyco_trans_1"/>
</dbReference>
<comment type="caution">
    <text evidence="2">The sequence shown here is derived from an EMBL/GenBank/DDBJ whole genome shotgun (WGS) entry which is preliminary data.</text>
</comment>
<dbReference type="GO" id="GO:0016757">
    <property type="term" value="F:glycosyltransferase activity"/>
    <property type="evidence" value="ECO:0007669"/>
    <property type="project" value="InterPro"/>
</dbReference>
<dbReference type="Proteomes" id="UP000230033">
    <property type="component" value="Unassembled WGS sequence"/>
</dbReference>